<dbReference type="PROSITE" id="PS51192">
    <property type="entry name" value="HELICASE_ATP_BIND_1"/>
    <property type="match status" value="1"/>
</dbReference>
<dbReference type="SUPFAM" id="SSF52540">
    <property type="entry name" value="P-loop containing nucleoside triphosphate hydrolases"/>
    <property type="match status" value="1"/>
</dbReference>
<evidence type="ECO:0000259" key="6">
    <source>
        <dbReference type="PROSITE" id="PS51194"/>
    </source>
</evidence>
<dbReference type="CDD" id="cd17917">
    <property type="entry name" value="DEXHc_RHA-like"/>
    <property type="match status" value="1"/>
</dbReference>
<gene>
    <name evidence="7" type="ORF">IOQ59_08210</name>
</gene>
<reference evidence="7" key="1">
    <citation type="submission" date="2020-10" db="EMBL/GenBank/DDBJ databases">
        <title>Bacterium isolated from coastal waters sediment.</title>
        <authorList>
            <person name="Chen R.-J."/>
            <person name="Lu D.-C."/>
            <person name="Zhu K.-L."/>
            <person name="Du Z.-J."/>
        </authorList>
    </citation>
    <scope>NUCLEOTIDE SEQUENCE</scope>
    <source>
        <strain evidence="7">N1Y112</strain>
    </source>
</reference>
<dbReference type="GO" id="GO:0016787">
    <property type="term" value="F:hydrolase activity"/>
    <property type="evidence" value="ECO:0007669"/>
    <property type="project" value="UniProtKB-KW"/>
</dbReference>
<keyword evidence="2" id="KW-0378">Hydrolase</keyword>
<dbReference type="PROSITE" id="PS51194">
    <property type="entry name" value="HELICASE_CTER"/>
    <property type="match status" value="1"/>
</dbReference>
<dbReference type="SMART" id="SM00490">
    <property type="entry name" value="HELICc"/>
    <property type="match status" value="1"/>
</dbReference>
<sequence length="781" mass="86456">MSPVLPIDAIHSQFQSTLDNHDLVVAASTGSGKSTRLPLWARSRGRVLVVEPRRVACTALAGYVAQLAETALGEGVGYSIRFDNQFAAHTEIVFVTPGVALRWMTESGLRDFNTVILDEFHERRWDTDLLLALLKKQQKHRLILTSATLNAQRLATYLDAEVLQAEGRSFPVEVRHRAKDPRDMPQSKGLEQQIKAAVTELFTQHEGDTLVFLPGRKEIQQSMAALKALDADLIPLHASVSPAEQKRALHTGARRRIILATNVAETSLTIPGITLVVDSGLERRTHQRNGRTVLGLHAVSQASAEQRRGRAGRLTAGLCVRLWGEHAPLELVTPPEIQREELVEMMLAAACAGSSLDELSFPDLVPEKSSRQAADKLLQMGALDNSGSVMKLGQTLFPLPIDTQFSHLITSMQDDATRGAMVDLAASLTAGGRWLSLPKSEQGLQVLQAWQPIPCDAMTLIAALRMNAPEEIGIDRAGRQEARRLASQIRHALGLADLPDQIDFEREHWLLSVIKAQPTTAFIRRAKRRAAMGNGYSELTIGDQCRMPDDYEAAVMFDDYSMPGRGTRQTLTIGTCLAPVKMKMLVTAELGECSQGEIIWKARQLSVEQQRIYVERVIGSEVLMPEGDAARQALAGLILRGSVMSGVADQLRKDLAAWSLFVALGESDDAKAVTPEAETWLIDQLALLGVEAAEDMSLLEPDDLVFEGIPQWQRAAFDEKYPAQLLLGDLRLKVHYDVRRKQVTVERLSGTRKDDPKRWELPVWSGWRIRYKKASRIVDIR</sequence>
<comment type="caution">
    <text evidence="7">The sequence shown here is derived from an EMBL/GenBank/DDBJ whole genome shotgun (WGS) entry which is preliminary data.</text>
</comment>
<dbReference type="CDD" id="cd18791">
    <property type="entry name" value="SF2_C_RHA"/>
    <property type="match status" value="1"/>
</dbReference>
<keyword evidence="8" id="KW-1185">Reference proteome</keyword>
<dbReference type="SMART" id="SM00847">
    <property type="entry name" value="HA2"/>
    <property type="match status" value="1"/>
</dbReference>
<dbReference type="EMBL" id="JADEYS010000006">
    <property type="protein sequence ID" value="MBE9397241.1"/>
    <property type="molecule type" value="Genomic_DNA"/>
</dbReference>
<dbReference type="InterPro" id="IPR001650">
    <property type="entry name" value="Helicase_C-like"/>
</dbReference>
<evidence type="ECO:0000313" key="8">
    <source>
        <dbReference type="Proteomes" id="UP000640333"/>
    </source>
</evidence>
<dbReference type="PANTHER" id="PTHR43519">
    <property type="entry name" value="ATP-DEPENDENT RNA HELICASE HRPB"/>
    <property type="match status" value="1"/>
</dbReference>
<dbReference type="PANTHER" id="PTHR43519:SF1">
    <property type="entry name" value="ATP-DEPENDENT RNA HELICASE HRPB"/>
    <property type="match status" value="1"/>
</dbReference>
<proteinExistence type="predicted"/>
<evidence type="ECO:0000256" key="4">
    <source>
        <dbReference type="ARBA" id="ARBA00022840"/>
    </source>
</evidence>
<dbReference type="GO" id="GO:0005524">
    <property type="term" value="F:ATP binding"/>
    <property type="evidence" value="ECO:0007669"/>
    <property type="project" value="UniProtKB-KW"/>
</dbReference>
<accession>A0A8J7K6P6</accession>
<dbReference type="SMART" id="SM00487">
    <property type="entry name" value="DEXDc"/>
    <property type="match status" value="1"/>
</dbReference>
<organism evidence="7 8">
    <name type="scientific">Pontibacterium sinense</name>
    <dbReference type="NCBI Taxonomy" id="2781979"/>
    <lineage>
        <taxon>Bacteria</taxon>
        <taxon>Pseudomonadati</taxon>
        <taxon>Pseudomonadota</taxon>
        <taxon>Gammaproteobacteria</taxon>
        <taxon>Oceanospirillales</taxon>
        <taxon>Oceanospirillaceae</taxon>
        <taxon>Pontibacterium</taxon>
    </lineage>
</organism>
<feature type="domain" description="Helicase C-terminal" evidence="6">
    <location>
        <begin position="193"/>
        <end position="353"/>
    </location>
</feature>
<evidence type="ECO:0000313" key="7">
    <source>
        <dbReference type="EMBL" id="MBE9397241.1"/>
    </source>
</evidence>
<protein>
    <submittedName>
        <fullName evidence="7">ATP-dependent RNA helicase</fullName>
    </submittedName>
</protein>
<dbReference type="Pfam" id="PF00271">
    <property type="entry name" value="Helicase_C"/>
    <property type="match status" value="1"/>
</dbReference>
<dbReference type="InterPro" id="IPR007502">
    <property type="entry name" value="Helicase-assoc_dom"/>
</dbReference>
<evidence type="ECO:0000256" key="2">
    <source>
        <dbReference type="ARBA" id="ARBA00022801"/>
    </source>
</evidence>
<dbReference type="InterPro" id="IPR027417">
    <property type="entry name" value="P-loop_NTPase"/>
</dbReference>
<evidence type="ECO:0000259" key="5">
    <source>
        <dbReference type="PROSITE" id="PS51192"/>
    </source>
</evidence>
<dbReference type="GO" id="GO:0004386">
    <property type="term" value="F:helicase activity"/>
    <property type="evidence" value="ECO:0007669"/>
    <property type="project" value="UniProtKB-KW"/>
</dbReference>
<dbReference type="Gene3D" id="3.40.50.300">
    <property type="entry name" value="P-loop containing nucleotide triphosphate hydrolases"/>
    <property type="match status" value="2"/>
</dbReference>
<dbReference type="GO" id="GO:0003676">
    <property type="term" value="F:nucleic acid binding"/>
    <property type="evidence" value="ECO:0007669"/>
    <property type="project" value="InterPro"/>
</dbReference>
<dbReference type="AlphaFoldDB" id="A0A8J7K6P6"/>
<dbReference type="InterPro" id="IPR011545">
    <property type="entry name" value="DEAD/DEAH_box_helicase_dom"/>
</dbReference>
<dbReference type="Proteomes" id="UP000640333">
    <property type="component" value="Unassembled WGS sequence"/>
</dbReference>
<dbReference type="Pfam" id="PF00270">
    <property type="entry name" value="DEAD"/>
    <property type="match status" value="1"/>
</dbReference>
<keyword evidence="1" id="KW-0547">Nucleotide-binding</keyword>
<name>A0A8J7K6P6_9GAMM</name>
<evidence type="ECO:0000256" key="1">
    <source>
        <dbReference type="ARBA" id="ARBA00022741"/>
    </source>
</evidence>
<feature type="domain" description="Helicase ATP-binding" evidence="5">
    <location>
        <begin position="14"/>
        <end position="167"/>
    </location>
</feature>
<keyword evidence="4" id="KW-0067">ATP-binding</keyword>
<dbReference type="Gene3D" id="1.20.120.1080">
    <property type="match status" value="1"/>
</dbReference>
<keyword evidence="3 7" id="KW-0347">Helicase</keyword>
<dbReference type="InterPro" id="IPR014001">
    <property type="entry name" value="Helicase_ATP-bd"/>
</dbReference>
<evidence type="ECO:0000256" key="3">
    <source>
        <dbReference type="ARBA" id="ARBA00022806"/>
    </source>
</evidence>